<dbReference type="Pfam" id="PF01419">
    <property type="entry name" value="Jacalin"/>
    <property type="match status" value="1"/>
</dbReference>
<dbReference type="OrthoDB" id="9606821at2759"/>
<keyword evidence="5" id="KW-1185">Reference proteome</keyword>
<name>A0A3Q0E3F3_CARSF</name>
<dbReference type="RefSeq" id="XP_021570799.1">
    <property type="nucleotide sequence ID" value="XM_021715124.1"/>
</dbReference>
<dbReference type="AlphaFoldDB" id="A0A3Q0E3F3"/>
<dbReference type="InterPro" id="IPR052321">
    <property type="entry name" value="PolyBind_ProtTraffic"/>
</dbReference>
<dbReference type="KEGG" id="csyr:103265595"/>
<accession>A0A3Q0E3F3</accession>
<proteinExistence type="predicted"/>
<dbReference type="InterPro" id="IPR001229">
    <property type="entry name" value="Jacalin-like_lectin_dom"/>
</dbReference>
<dbReference type="InterPro" id="IPR036404">
    <property type="entry name" value="Jacalin-like_lectin_dom_sf"/>
</dbReference>
<dbReference type="PROSITE" id="PS51752">
    <property type="entry name" value="JACALIN_LECTIN"/>
    <property type="match status" value="1"/>
</dbReference>
<evidence type="ECO:0000313" key="5">
    <source>
        <dbReference type="Proteomes" id="UP000189704"/>
    </source>
</evidence>
<organism evidence="5 6">
    <name type="scientific">Carlito syrichta</name>
    <name type="common">Philippine tarsier</name>
    <name type="synonym">Tarsius syrichta</name>
    <dbReference type="NCBI Taxonomy" id="1868482"/>
    <lineage>
        <taxon>Eukaryota</taxon>
        <taxon>Metazoa</taxon>
        <taxon>Chordata</taxon>
        <taxon>Craniata</taxon>
        <taxon>Vertebrata</taxon>
        <taxon>Euteleostomi</taxon>
        <taxon>Mammalia</taxon>
        <taxon>Eutheria</taxon>
        <taxon>Euarchontoglires</taxon>
        <taxon>Primates</taxon>
        <taxon>Haplorrhini</taxon>
        <taxon>Tarsiiformes</taxon>
        <taxon>Tarsiidae</taxon>
        <taxon>Carlito</taxon>
    </lineage>
</organism>
<evidence type="ECO:0000313" key="6">
    <source>
        <dbReference type="RefSeq" id="XP_021570799.1"/>
    </source>
</evidence>
<keyword evidence="1" id="KW-0732">Signal</keyword>
<evidence type="ECO:0000256" key="3">
    <source>
        <dbReference type="SAM" id="MobiDB-lite"/>
    </source>
</evidence>
<dbReference type="SUPFAM" id="SSF51101">
    <property type="entry name" value="Mannose-binding lectins"/>
    <property type="match status" value="1"/>
</dbReference>
<gene>
    <name evidence="6" type="primary">ZG16B</name>
</gene>
<evidence type="ECO:0000256" key="1">
    <source>
        <dbReference type="ARBA" id="ARBA00022729"/>
    </source>
</evidence>
<dbReference type="PANTHER" id="PTHR33589:SF1">
    <property type="entry name" value="ZYMOGEN GRANULE PROTEIN 16 HOMOLOG B"/>
    <property type="match status" value="1"/>
</dbReference>
<dbReference type="Proteomes" id="UP000189704">
    <property type="component" value="Unplaced"/>
</dbReference>
<keyword evidence="2" id="KW-0430">Lectin</keyword>
<reference evidence="6" key="1">
    <citation type="submission" date="2025-08" db="UniProtKB">
        <authorList>
            <consortium name="RefSeq"/>
        </authorList>
    </citation>
    <scope>IDENTIFICATION</scope>
</reference>
<evidence type="ECO:0000256" key="2">
    <source>
        <dbReference type="ARBA" id="ARBA00022734"/>
    </source>
</evidence>
<dbReference type="PANTHER" id="PTHR33589">
    <property type="entry name" value="OS11G0524900 PROTEIN"/>
    <property type="match status" value="1"/>
</dbReference>
<dbReference type="GO" id="GO:0030246">
    <property type="term" value="F:carbohydrate binding"/>
    <property type="evidence" value="ECO:0007669"/>
    <property type="project" value="UniProtKB-KW"/>
</dbReference>
<dbReference type="Gene3D" id="2.100.10.30">
    <property type="entry name" value="Jacalin-like lectin domain"/>
    <property type="match status" value="1"/>
</dbReference>
<dbReference type="SMART" id="SM00915">
    <property type="entry name" value="Jacalin"/>
    <property type="match status" value="1"/>
</dbReference>
<feature type="region of interest" description="Disordered" evidence="3">
    <location>
        <begin position="71"/>
        <end position="90"/>
    </location>
</feature>
<dbReference type="GeneID" id="103265595"/>
<dbReference type="GO" id="GO:0005615">
    <property type="term" value="C:extracellular space"/>
    <property type="evidence" value="ECO:0007669"/>
    <property type="project" value="TreeGrafter"/>
</dbReference>
<evidence type="ECO:0000259" key="4">
    <source>
        <dbReference type="PROSITE" id="PS51752"/>
    </source>
</evidence>
<feature type="domain" description="Jacalin-type lectin" evidence="4">
    <location>
        <begin position="110"/>
        <end position="247"/>
    </location>
</feature>
<protein>
    <submittedName>
        <fullName evidence="6">Zymogen granule protein 16 homolog B</fullName>
    </submittedName>
</protein>
<dbReference type="CTD" id="124220"/>
<sequence length="254" mass="28035">MGRNCQAKLEKAPSQPFPTPAVQVGSGADEREPRRQLWAFAQEEPHSLAPSCPLVGPHSFLLDGGPWGREGIKGRRRVPSTARRPSADTPGRPEAMLLLLTLALLGSPISWADDMVGHQGGHKYFSTPESCCDLVTGIRVATDIIGKIISIQVKVGDSWQEKAGVSGGHIQEFELWPGEMIKKLNGSFKLYMRQLCVHTSEERSFCFGKESGTPFTIYPKEKGQSLTGIYGHYDLLGFKNFGFRWGFLPDDECE</sequence>
<feature type="region of interest" description="Disordered" evidence="3">
    <location>
        <begin position="1"/>
        <end position="35"/>
    </location>
</feature>